<evidence type="ECO:0000313" key="2">
    <source>
        <dbReference type="EMBL" id="KAL1398285.1"/>
    </source>
</evidence>
<feature type="signal peptide" evidence="1">
    <location>
        <begin position="1"/>
        <end position="23"/>
    </location>
</feature>
<organism evidence="2 3">
    <name type="scientific">Culex pipiens pipiens</name>
    <name type="common">Northern house mosquito</name>
    <dbReference type="NCBI Taxonomy" id="38569"/>
    <lineage>
        <taxon>Eukaryota</taxon>
        <taxon>Metazoa</taxon>
        <taxon>Ecdysozoa</taxon>
        <taxon>Arthropoda</taxon>
        <taxon>Hexapoda</taxon>
        <taxon>Insecta</taxon>
        <taxon>Pterygota</taxon>
        <taxon>Neoptera</taxon>
        <taxon>Endopterygota</taxon>
        <taxon>Diptera</taxon>
        <taxon>Nematocera</taxon>
        <taxon>Culicoidea</taxon>
        <taxon>Culicidae</taxon>
        <taxon>Culicinae</taxon>
        <taxon>Culicini</taxon>
        <taxon>Culex</taxon>
        <taxon>Culex</taxon>
    </lineage>
</organism>
<dbReference type="EMBL" id="JBEHCU010005945">
    <property type="protein sequence ID" value="KAL1398285.1"/>
    <property type="molecule type" value="Genomic_DNA"/>
</dbReference>
<feature type="non-terminal residue" evidence="2">
    <location>
        <position position="62"/>
    </location>
</feature>
<protein>
    <submittedName>
        <fullName evidence="2">Uncharacterized protein</fullName>
    </submittedName>
</protein>
<sequence length="62" mass="6443">MCPLQGRPIRLMAVAGAVELVLASDVVDEPSDIPDAVIGGLMPEGLGIDRTAPQFGRLNSGR</sequence>
<evidence type="ECO:0000313" key="3">
    <source>
        <dbReference type="Proteomes" id="UP001562425"/>
    </source>
</evidence>
<dbReference type="AlphaFoldDB" id="A0ABD1DG54"/>
<proteinExistence type="predicted"/>
<name>A0ABD1DG54_CULPP</name>
<keyword evidence="3" id="KW-1185">Reference proteome</keyword>
<dbReference type="Proteomes" id="UP001562425">
    <property type="component" value="Unassembled WGS sequence"/>
</dbReference>
<keyword evidence="1" id="KW-0732">Signal</keyword>
<evidence type="ECO:0000256" key="1">
    <source>
        <dbReference type="SAM" id="SignalP"/>
    </source>
</evidence>
<feature type="chain" id="PRO_5044888277" evidence="1">
    <location>
        <begin position="24"/>
        <end position="62"/>
    </location>
</feature>
<accession>A0ABD1DG54</accession>
<comment type="caution">
    <text evidence="2">The sequence shown here is derived from an EMBL/GenBank/DDBJ whole genome shotgun (WGS) entry which is preliminary data.</text>
</comment>
<reference evidence="2 3" key="1">
    <citation type="submission" date="2024-05" db="EMBL/GenBank/DDBJ databases">
        <title>Culex pipiens pipiens assembly and annotation.</title>
        <authorList>
            <person name="Alout H."/>
            <person name="Durand T."/>
        </authorList>
    </citation>
    <scope>NUCLEOTIDE SEQUENCE [LARGE SCALE GENOMIC DNA]</scope>
    <source>
        <strain evidence="2">HA-2024</strain>
        <tissue evidence="2">Whole body</tissue>
    </source>
</reference>
<gene>
    <name evidence="2" type="ORF">pipiens_009091</name>
</gene>